<evidence type="ECO:0000313" key="2">
    <source>
        <dbReference type="EMBL" id="CAK0911870.1"/>
    </source>
</evidence>
<gene>
    <name evidence="2" type="ORF">PCOR1329_LOCUS85612</name>
</gene>
<feature type="compositionally biased region" description="Low complexity" evidence="1">
    <location>
        <begin position="60"/>
        <end position="77"/>
    </location>
</feature>
<proteinExistence type="predicted"/>
<keyword evidence="3" id="KW-1185">Reference proteome</keyword>
<feature type="region of interest" description="Disordered" evidence="1">
    <location>
        <begin position="26"/>
        <end position="112"/>
    </location>
</feature>
<protein>
    <submittedName>
        <fullName evidence="2">Uncharacterized protein</fullName>
    </submittedName>
</protein>
<feature type="non-terminal residue" evidence="2">
    <location>
        <position position="1"/>
    </location>
</feature>
<evidence type="ECO:0000256" key="1">
    <source>
        <dbReference type="SAM" id="MobiDB-lite"/>
    </source>
</evidence>
<feature type="non-terminal residue" evidence="2">
    <location>
        <position position="112"/>
    </location>
</feature>
<accession>A0ABN9YG81</accession>
<evidence type="ECO:0000313" key="3">
    <source>
        <dbReference type="Proteomes" id="UP001189429"/>
    </source>
</evidence>
<comment type="caution">
    <text evidence="2">The sequence shown here is derived from an EMBL/GenBank/DDBJ whole genome shotgun (WGS) entry which is preliminary data.</text>
</comment>
<sequence length="112" mass="11765">CIRIPRHGEVVRRGVGRRGVPIRQTCGTRCPGHVSGRSRGDREQGVGRGGAGGHRGRAGELGLVHAPPGGDGADIAGQVPAVRGFPEALPQETGERELVWDTPDDGFWGQSK</sequence>
<dbReference type="EMBL" id="CAUYUJ010022659">
    <property type="protein sequence ID" value="CAK0911870.1"/>
    <property type="molecule type" value="Genomic_DNA"/>
</dbReference>
<organism evidence="2 3">
    <name type="scientific">Prorocentrum cordatum</name>
    <dbReference type="NCBI Taxonomy" id="2364126"/>
    <lineage>
        <taxon>Eukaryota</taxon>
        <taxon>Sar</taxon>
        <taxon>Alveolata</taxon>
        <taxon>Dinophyceae</taxon>
        <taxon>Prorocentrales</taxon>
        <taxon>Prorocentraceae</taxon>
        <taxon>Prorocentrum</taxon>
    </lineage>
</organism>
<name>A0ABN9YG81_9DINO</name>
<dbReference type="Proteomes" id="UP001189429">
    <property type="component" value="Unassembled WGS sequence"/>
</dbReference>
<reference evidence="2" key="1">
    <citation type="submission" date="2023-10" db="EMBL/GenBank/DDBJ databases">
        <authorList>
            <person name="Chen Y."/>
            <person name="Shah S."/>
            <person name="Dougan E. K."/>
            <person name="Thang M."/>
            <person name="Chan C."/>
        </authorList>
    </citation>
    <scope>NUCLEOTIDE SEQUENCE [LARGE SCALE GENOMIC DNA]</scope>
</reference>